<evidence type="ECO:0000313" key="2">
    <source>
        <dbReference type="Proteomes" id="UP000217790"/>
    </source>
</evidence>
<dbReference type="EMBL" id="KZ293732">
    <property type="protein sequence ID" value="PBK81296.1"/>
    <property type="molecule type" value="Genomic_DNA"/>
</dbReference>
<proteinExistence type="predicted"/>
<dbReference type="Proteomes" id="UP000217790">
    <property type="component" value="Unassembled WGS sequence"/>
</dbReference>
<reference evidence="2" key="1">
    <citation type="journal article" date="2017" name="Nat. Ecol. Evol.">
        <title>Genome expansion and lineage-specific genetic innovations in the forest pathogenic fungi Armillaria.</title>
        <authorList>
            <person name="Sipos G."/>
            <person name="Prasanna A.N."/>
            <person name="Walter M.C."/>
            <person name="O'Connor E."/>
            <person name="Balint B."/>
            <person name="Krizsan K."/>
            <person name="Kiss B."/>
            <person name="Hess J."/>
            <person name="Varga T."/>
            <person name="Slot J."/>
            <person name="Riley R."/>
            <person name="Boka B."/>
            <person name="Rigling D."/>
            <person name="Barry K."/>
            <person name="Lee J."/>
            <person name="Mihaltcheva S."/>
            <person name="LaButti K."/>
            <person name="Lipzen A."/>
            <person name="Waldron R."/>
            <person name="Moloney N.M."/>
            <person name="Sperisen C."/>
            <person name="Kredics L."/>
            <person name="Vagvoelgyi C."/>
            <person name="Patrignani A."/>
            <person name="Fitzpatrick D."/>
            <person name="Nagy I."/>
            <person name="Doyle S."/>
            <person name="Anderson J.B."/>
            <person name="Grigoriev I.V."/>
            <person name="Gueldener U."/>
            <person name="Muensterkoetter M."/>
            <person name="Nagy L.G."/>
        </authorList>
    </citation>
    <scope>NUCLEOTIDE SEQUENCE [LARGE SCALE GENOMIC DNA]</scope>
    <source>
        <strain evidence="2">Ar21-2</strain>
    </source>
</reference>
<accession>A0A2H3D198</accession>
<protein>
    <submittedName>
        <fullName evidence="1">Uncharacterized protein</fullName>
    </submittedName>
</protein>
<sequence>MILSTRWPCSTSTGCARFITHLGLETDMGAYAEGKECGECARGVWKTSTPTSHAGRWTRAVEVIVSTLC</sequence>
<dbReference type="AlphaFoldDB" id="A0A2H3D198"/>
<gene>
    <name evidence="1" type="ORF">ARMGADRAFT_784722</name>
</gene>
<keyword evidence="2" id="KW-1185">Reference proteome</keyword>
<organism evidence="1 2">
    <name type="scientific">Armillaria gallica</name>
    <name type="common">Bulbous honey fungus</name>
    <name type="synonym">Armillaria bulbosa</name>
    <dbReference type="NCBI Taxonomy" id="47427"/>
    <lineage>
        <taxon>Eukaryota</taxon>
        <taxon>Fungi</taxon>
        <taxon>Dikarya</taxon>
        <taxon>Basidiomycota</taxon>
        <taxon>Agaricomycotina</taxon>
        <taxon>Agaricomycetes</taxon>
        <taxon>Agaricomycetidae</taxon>
        <taxon>Agaricales</taxon>
        <taxon>Marasmiineae</taxon>
        <taxon>Physalacriaceae</taxon>
        <taxon>Armillaria</taxon>
    </lineage>
</organism>
<dbReference type="InParanoid" id="A0A2H3D198"/>
<name>A0A2H3D198_ARMGA</name>
<evidence type="ECO:0000313" key="1">
    <source>
        <dbReference type="EMBL" id="PBK81296.1"/>
    </source>
</evidence>